<keyword evidence="3" id="KW-0472">Membrane</keyword>
<name>A0A832I9C3_9THEM</name>
<dbReference type="SUPFAM" id="SSF53850">
    <property type="entry name" value="Periplasmic binding protein-like II"/>
    <property type="match status" value="1"/>
</dbReference>
<dbReference type="InterPro" id="IPR050490">
    <property type="entry name" value="Bact_solute-bd_prot1"/>
</dbReference>
<dbReference type="AlphaFoldDB" id="A0A832I9C3"/>
<evidence type="ECO:0000256" key="4">
    <source>
        <dbReference type="ARBA" id="ARBA00023139"/>
    </source>
</evidence>
<organism evidence="6">
    <name type="scientific">Pseudothermotoga hypogea</name>
    <dbReference type="NCBI Taxonomy" id="57487"/>
    <lineage>
        <taxon>Bacteria</taxon>
        <taxon>Thermotogati</taxon>
        <taxon>Thermotogota</taxon>
        <taxon>Thermotogae</taxon>
        <taxon>Thermotogales</taxon>
        <taxon>Thermotogaceae</taxon>
        <taxon>Pseudothermotoga</taxon>
    </lineage>
</organism>
<evidence type="ECO:0000256" key="5">
    <source>
        <dbReference type="ARBA" id="ARBA00023288"/>
    </source>
</evidence>
<keyword evidence="2" id="KW-0732">Signal</keyword>
<evidence type="ECO:0000256" key="3">
    <source>
        <dbReference type="ARBA" id="ARBA00023136"/>
    </source>
</evidence>
<protein>
    <submittedName>
        <fullName evidence="6">Sugar ABC transporter substrate-binding protein</fullName>
    </submittedName>
</protein>
<reference evidence="6" key="1">
    <citation type="journal article" date="2020" name="mSystems">
        <title>Genome- and Community-Level Interaction Insights into Carbon Utilization and Element Cycling Functions of Hydrothermarchaeota in Hydrothermal Sediment.</title>
        <authorList>
            <person name="Zhou Z."/>
            <person name="Liu Y."/>
            <person name="Xu W."/>
            <person name="Pan J."/>
            <person name="Luo Z.H."/>
            <person name="Li M."/>
        </authorList>
    </citation>
    <scope>NUCLEOTIDE SEQUENCE [LARGE SCALE GENOMIC DNA]</scope>
    <source>
        <strain evidence="6">SpSt-86</strain>
    </source>
</reference>
<comment type="caution">
    <text evidence="6">The sequence shown here is derived from an EMBL/GenBank/DDBJ whole genome shotgun (WGS) entry which is preliminary data.</text>
</comment>
<keyword evidence="4" id="KW-0564">Palmitate</keyword>
<proteinExistence type="predicted"/>
<accession>A0A832I9C3</accession>
<keyword evidence="5" id="KW-0449">Lipoprotein</keyword>
<sequence>MRKLVVVLLCVVALSMFSATKIRFSFWGSPAELPPYQEIVKQFEAENPDIKVEIINYPWSTYFDKIQAMMAAEDAPDVMFLHTIPSWAAKGVLEDLTPYIEKSNFPVSAYNQELLSTFMYKGRIYGFPRDNDTTVLFYNKDLFDEAGVPYPDYSWDWQKFLDAARKLTKRDARGRVIQWGVVLERNKWHLWIHMNGGRIVDNYDSPTKCTLNERAAVEAIQFIADLILNYKVAPSIAELAQLGSSAELFTTGRVAMVLTNAAQINMFLTNKSLRFGVAPLPYKVTRSNTLGGAGFVMYSKSKNKDAAWKFMQFLCGPKGQAIFAKSGDAVPAMRTPETVKAFVSNPPSEQERLIFFTETGFGVKFPQIPGWWEIFEYVTRELDYVWTGQKSAVEVLEYVTEEVNKMIKKFGTW</sequence>
<evidence type="ECO:0000256" key="2">
    <source>
        <dbReference type="ARBA" id="ARBA00022729"/>
    </source>
</evidence>
<dbReference type="Gene3D" id="3.40.190.10">
    <property type="entry name" value="Periplasmic binding protein-like II"/>
    <property type="match status" value="1"/>
</dbReference>
<dbReference type="PANTHER" id="PTHR43649:SF33">
    <property type="entry name" value="POLYGALACTURONAN_RHAMNOGALACTURONAN-BINDING PROTEIN YTCQ"/>
    <property type="match status" value="1"/>
</dbReference>
<dbReference type="EMBL" id="DTKQ01000048">
    <property type="protein sequence ID" value="HGZ79634.1"/>
    <property type="molecule type" value="Genomic_DNA"/>
</dbReference>
<keyword evidence="1" id="KW-1003">Cell membrane</keyword>
<gene>
    <name evidence="6" type="ORF">ENW55_06590</name>
</gene>
<evidence type="ECO:0000256" key="1">
    <source>
        <dbReference type="ARBA" id="ARBA00022475"/>
    </source>
</evidence>
<dbReference type="Pfam" id="PF01547">
    <property type="entry name" value="SBP_bac_1"/>
    <property type="match status" value="1"/>
</dbReference>
<dbReference type="InterPro" id="IPR006059">
    <property type="entry name" value="SBP"/>
</dbReference>
<dbReference type="CDD" id="cd13585">
    <property type="entry name" value="PBP2_TMBP_like"/>
    <property type="match status" value="1"/>
</dbReference>
<dbReference type="PANTHER" id="PTHR43649">
    <property type="entry name" value="ARABINOSE-BINDING PROTEIN-RELATED"/>
    <property type="match status" value="1"/>
</dbReference>
<evidence type="ECO:0000313" key="6">
    <source>
        <dbReference type="EMBL" id="HGZ79634.1"/>
    </source>
</evidence>